<proteinExistence type="predicted"/>
<name>A0A7W0C845_9BACT</name>
<reference evidence="7 8" key="1">
    <citation type="submission" date="2020-07" db="EMBL/GenBank/DDBJ databases">
        <title>Genomic Encyclopedia of Type Strains, Phase IV (KMG-IV): sequencing the most valuable type-strain genomes for metagenomic binning, comparative biology and taxonomic classification.</title>
        <authorList>
            <person name="Goeker M."/>
        </authorList>
    </citation>
    <scope>NUCLEOTIDE SEQUENCE [LARGE SCALE GENOMIC DNA]</scope>
    <source>
        <strain evidence="7 8">DSM 17721</strain>
    </source>
</reference>
<protein>
    <submittedName>
        <fullName evidence="7">Putative membrane protein YphA (DoxX/SURF4 family)</fullName>
    </submittedName>
</protein>
<dbReference type="GO" id="GO:0016020">
    <property type="term" value="C:membrane"/>
    <property type="evidence" value="ECO:0007669"/>
    <property type="project" value="UniProtKB-SubCell"/>
</dbReference>
<evidence type="ECO:0000313" key="8">
    <source>
        <dbReference type="Proteomes" id="UP000525298"/>
    </source>
</evidence>
<evidence type="ECO:0000256" key="2">
    <source>
        <dbReference type="ARBA" id="ARBA00022692"/>
    </source>
</evidence>
<feature type="transmembrane region" description="Helical" evidence="5">
    <location>
        <begin position="12"/>
        <end position="30"/>
    </location>
</feature>
<evidence type="ECO:0000256" key="3">
    <source>
        <dbReference type="ARBA" id="ARBA00022989"/>
    </source>
</evidence>
<feature type="transmembrane region" description="Helical" evidence="5">
    <location>
        <begin position="76"/>
        <end position="98"/>
    </location>
</feature>
<evidence type="ECO:0000259" key="6">
    <source>
        <dbReference type="Pfam" id="PF07291"/>
    </source>
</evidence>
<dbReference type="UniPathway" id="UPA00895"/>
<keyword evidence="2 5" id="KW-0812">Transmembrane</keyword>
<dbReference type="GO" id="GO:0030416">
    <property type="term" value="P:methylamine metabolic process"/>
    <property type="evidence" value="ECO:0007669"/>
    <property type="project" value="InterPro"/>
</dbReference>
<evidence type="ECO:0000313" key="7">
    <source>
        <dbReference type="EMBL" id="MBA2880920.1"/>
    </source>
</evidence>
<dbReference type="Pfam" id="PF07291">
    <property type="entry name" value="MauE"/>
    <property type="match status" value="1"/>
</dbReference>
<sequence length="158" mass="17360">MNKLRFQKIEKTGFIFARILMGAVFLYASYDKILNPQAFAEAVYNYQILPDFAVNAVALALPWIELAAGLCLITGIWLPGGVFVCALLMCVFTAALVFNQIRGLDVHCGCFTTEAAHGPAGIWTVIRDLFFLVLSAYLLVRIVFLPLEKTGDIPGRAA</sequence>
<dbReference type="InterPro" id="IPR009908">
    <property type="entry name" value="Methylamine_util_MauE"/>
</dbReference>
<dbReference type="Proteomes" id="UP000525298">
    <property type="component" value="Unassembled WGS sequence"/>
</dbReference>
<evidence type="ECO:0000256" key="1">
    <source>
        <dbReference type="ARBA" id="ARBA00004141"/>
    </source>
</evidence>
<gene>
    <name evidence="7" type="ORF">HNR65_001246</name>
</gene>
<comment type="caution">
    <text evidence="7">The sequence shown here is derived from an EMBL/GenBank/DDBJ whole genome shotgun (WGS) entry which is preliminary data.</text>
</comment>
<feature type="domain" description="Methylamine utilisation protein MauE" evidence="6">
    <location>
        <begin position="15"/>
        <end position="140"/>
    </location>
</feature>
<dbReference type="RefSeq" id="WP_181550595.1">
    <property type="nucleotide sequence ID" value="NZ_JACDUS010000003.1"/>
</dbReference>
<comment type="subcellular location">
    <subcellularLocation>
        <location evidence="1">Membrane</location>
        <topology evidence="1">Multi-pass membrane protein</topology>
    </subcellularLocation>
</comment>
<organism evidence="7 8">
    <name type="scientific">Desulfosalsimonas propionicica</name>
    <dbReference type="NCBI Taxonomy" id="332175"/>
    <lineage>
        <taxon>Bacteria</taxon>
        <taxon>Pseudomonadati</taxon>
        <taxon>Thermodesulfobacteriota</taxon>
        <taxon>Desulfobacteria</taxon>
        <taxon>Desulfobacterales</taxon>
        <taxon>Desulfosalsimonadaceae</taxon>
        <taxon>Desulfosalsimonas</taxon>
    </lineage>
</organism>
<dbReference type="AlphaFoldDB" id="A0A7W0C845"/>
<evidence type="ECO:0000256" key="4">
    <source>
        <dbReference type="ARBA" id="ARBA00023136"/>
    </source>
</evidence>
<dbReference type="EMBL" id="JACDUS010000003">
    <property type="protein sequence ID" value="MBA2880920.1"/>
    <property type="molecule type" value="Genomic_DNA"/>
</dbReference>
<feature type="transmembrane region" description="Helical" evidence="5">
    <location>
        <begin position="42"/>
        <end position="64"/>
    </location>
</feature>
<keyword evidence="3 5" id="KW-1133">Transmembrane helix</keyword>
<keyword evidence="8" id="KW-1185">Reference proteome</keyword>
<evidence type="ECO:0000256" key="5">
    <source>
        <dbReference type="SAM" id="Phobius"/>
    </source>
</evidence>
<keyword evidence="4 5" id="KW-0472">Membrane</keyword>
<accession>A0A7W0C845</accession>
<feature type="transmembrane region" description="Helical" evidence="5">
    <location>
        <begin position="129"/>
        <end position="147"/>
    </location>
</feature>